<dbReference type="SUPFAM" id="SSF51126">
    <property type="entry name" value="Pectin lyase-like"/>
    <property type="match status" value="1"/>
</dbReference>
<dbReference type="InterPro" id="IPR039448">
    <property type="entry name" value="Beta_helix"/>
</dbReference>
<evidence type="ECO:0000256" key="1">
    <source>
        <dbReference type="SAM" id="MobiDB-lite"/>
    </source>
</evidence>
<feature type="region of interest" description="Disordered" evidence="1">
    <location>
        <begin position="1"/>
        <end position="25"/>
    </location>
</feature>
<dbReference type="Pfam" id="PF12708">
    <property type="entry name" value="Pect-lyase_RHGA_epim"/>
    <property type="match status" value="1"/>
</dbReference>
<dbReference type="InterPro" id="IPR024535">
    <property type="entry name" value="RHGA/B-epi-like_pectate_lyase"/>
</dbReference>
<dbReference type="InterPro" id="IPR006626">
    <property type="entry name" value="PbH1"/>
</dbReference>
<sequence>MSAQSDREVSVKSYGAKGDGNTDDTRSIQSALDAIIRTGGTVYFPAGDYKISNNLYLYYASDVPVKLRGDAGATIYPNAKRYYIYCNNGDKSKKPFGSLTVEGLKIDGSRLPKPQAAYYDDPSGAYGIFTTNLKNIKIVNNTFANIYGSAIWVVLMKDINDSSLETSVTISNNKILNCWGLNPTKDFYDPKDKSKFAYDNYGDGIAVWGYRNAVIDNNYIYNDLAKTRHFGRAGIVLENDCANSKITNNTINGYDRNIHIETDKGGHLITNNKLSGSNVGIYFWLSNDWATNSTTIKDNQFSYNDEIAKYNLKTIVGDRKFIMLTGKPTTTYQGTNITGNTFAAKNVTDANQMMTLPANLKVNRSSNQARRF</sequence>
<dbReference type="Pfam" id="PF13229">
    <property type="entry name" value="Beta_helix"/>
    <property type="match status" value="1"/>
</dbReference>
<evidence type="ECO:0000313" key="5">
    <source>
        <dbReference type="Proteomes" id="UP000830198"/>
    </source>
</evidence>
<organism evidence="4 5">
    <name type="scientific">Chitinophaga filiformis</name>
    <name type="common">Myxococcus filiformis</name>
    <name type="synonym">Flexibacter filiformis</name>
    <dbReference type="NCBI Taxonomy" id="104663"/>
    <lineage>
        <taxon>Bacteria</taxon>
        <taxon>Pseudomonadati</taxon>
        <taxon>Bacteroidota</taxon>
        <taxon>Chitinophagia</taxon>
        <taxon>Chitinophagales</taxon>
        <taxon>Chitinophagaceae</taxon>
        <taxon>Chitinophaga</taxon>
    </lineage>
</organism>
<reference evidence="4 5" key="1">
    <citation type="submission" date="2022-04" db="EMBL/GenBank/DDBJ databases">
        <title>The arsenic-methylating capacity of Chitinophaga filiformis YT5 during chitin decomposition.</title>
        <authorList>
            <person name="Chen G."/>
            <person name="Liang Y."/>
        </authorList>
    </citation>
    <scope>NUCLEOTIDE SEQUENCE [LARGE SCALE GENOMIC DNA]</scope>
    <source>
        <strain evidence="4 5">YT5</strain>
    </source>
</reference>
<gene>
    <name evidence="4" type="ORF">MYF79_05460</name>
</gene>
<dbReference type="Proteomes" id="UP000830198">
    <property type="component" value="Chromosome"/>
</dbReference>
<dbReference type="InterPro" id="IPR012334">
    <property type="entry name" value="Pectin_lyas_fold"/>
</dbReference>
<feature type="domain" description="Right handed beta helix" evidence="3">
    <location>
        <begin position="166"/>
        <end position="301"/>
    </location>
</feature>
<feature type="domain" description="Rhamnogalacturonase A/B/Epimerase-like pectate lyase" evidence="2">
    <location>
        <begin position="9"/>
        <end position="71"/>
    </location>
</feature>
<evidence type="ECO:0000313" key="4">
    <source>
        <dbReference type="EMBL" id="UPK70744.1"/>
    </source>
</evidence>
<evidence type="ECO:0000259" key="3">
    <source>
        <dbReference type="Pfam" id="PF13229"/>
    </source>
</evidence>
<name>A0ABY4I3S8_CHIFI</name>
<dbReference type="EMBL" id="CP095855">
    <property type="protein sequence ID" value="UPK70744.1"/>
    <property type="molecule type" value="Genomic_DNA"/>
</dbReference>
<keyword evidence="5" id="KW-1185">Reference proteome</keyword>
<dbReference type="Gene3D" id="2.160.20.10">
    <property type="entry name" value="Single-stranded right-handed beta-helix, Pectin lyase-like"/>
    <property type="match status" value="1"/>
</dbReference>
<accession>A0ABY4I3S8</accession>
<feature type="compositionally biased region" description="Basic and acidic residues" evidence="1">
    <location>
        <begin position="1"/>
        <end position="10"/>
    </location>
</feature>
<proteinExistence type="predicted"/>
<dbReference type="InterPro" id="IPR011050">
    <property type="entry name" value="Pectin_lyase_fold/virulence"/>
</dbReference>
<protein>
    <submittedName>
        <fullName evidence="4">Right-handed parallel beta-helix repeat-containing protein</fullName>
    </submittedName>
</protein>
<evidence type="ECO:0000259" key="2">
    <source>
        <dbReference type="Pfam" id="PF12708"/>
    </source>
</evidence>
<dbReference type="RefSeq" id="WP_247812908.1">
    <property type="nucleotide sequence ID" value="NZ_CP095855.1"/>
</dbReference>
<dbReference type="SMART" id="SM00710">
    <property type="entry name" value="PbH1"/>
    <property type="match status" value="6"/>
</dbReference>